<evidence type="ECO:0000256" key="14">
    <source>
        <dbReference type="ARBA" id="ARBA00023180"/>
    </source>
</evidence>
<reference evidence="17 18" key="1">
    <citation type="submission" date="2020-06" db="EMBL/GenBank/DDBJ databases">
        <authorList>
            <person name="Li R."/>
            <person name="Bekaert M."/>
        </authorList>
    </citation>
    <scope>NUCLEOTIDE SEQUENCE [LARGE SCALE GENOMIC DNA]</scope>
    <source>
        <strain evidence="18">wild</strain>
    </source>
</reference>
<evidence type="ECO:0000256" key="11">
    <source>
        <dbReference type="ARBA" id="ARBA00023065"/>
    </source>
</evidence>
<dbReference type="Proteomes" id="UP000507470">
    <property type="component" value="Unassembled WGS sequence"/>
</dbReference>
<dbReference type="Gene3D" id="3.30.450.20">
    <property type="entry name" value="PAS domain"/>
    <property type="match status" value="1"/>
</dbReference>
<gene>
    <name evidence="17" type="ORF">MCOR_37385</name>
</gene>
<keyword evidence="4" id="KW-0107">Calcium channel</keyword>
<name>A0A6J8D6I1_MYTCO</name>
<evidence type="ECO:0000256" key="9">
    <source>
        <dbReference type="ARBA" id="ARBA00022882"/>
    </source>
</evidence>
<keyword evidence="18" id="KW-1185">Reference proteome</keyword>
<evidence type="ECO:0000313" key="18">
    <source>
        <dbReference type="Proteomes" id="UP000507470"/>
    </source>
</evidence>
<dbReference type="PROSITE" id="PS50234">
    <property type="entry name" value="VWFA"/>
    <property type="match status" value="1"/>
</dbReference>
<accession>A0A6J8D6I1</accession>
<dbReference type="Pfam" id="PF08399">
    <property type="entry name" value="VWA_N"/>
    <property type="match status" value="1"/>
</dbReference>
<keyword evidence="8" id="KW-0106">Calcium</keyword>
<keyword evidence="11" id="KW-0406">Ion transport</keyword>
<dbReference type="PANTHER" id="PTHR10166:SF37">
    <property type="entry name" value="STOLID, ISOFORM H"/>
    <property type="match status" value="1"/>
</dbReference>
<dbReference type="EMBL" id="CACVKT020006773">
    <property type="protein sequence ID" value="CAC5403499.1"/>
    <property type="molecule type" value="Genomic_DNA"/>
</dbReference>
<evidence type="ECO:0000313" key="17">
    <source>
        <dbReference type="EMBL" id="CAC5403499.1"/>
    </source>
</evidence>
<dbReference type="GO" id="GO:0005245">
    <property type="term" value="F:voltage-gated calcium channel activity"/>
    <property type="evidence" value="ECO:0007669"/>
    <property type="project" value="TreeGrafter"/>
</dbReference>
<evidence type="ECO:0000256" key="3">
    <source>
        <dbReference type="ARBA" id="ARBA00022568"/>
    </source>
</evidence>
<evidence type="ECO:0000256" key="1">
    <source>
        <dbReference type="ARBA" id="ARBA00004479"/>
    </source>
</evidence>
<dbReference type="InterPro" id="IPR051173">
    <property type="entry name" value="Ca_channel_alpha-2/delta"/>
</dbReference>
<dbReference type="Pfam" id="PF08473">
    <property type="entry name" value="VGCC_alpha2"/>
    <property type="match status" value="1"/>
</dbReference>
<dbReference type="InterPro" id="IPR013608">
    <property type="entry name" value="VWA_N"/>
</dbReference>
<evidence type="ECO:0000256" key="12">
    <source>
        <dbReference type="ARBA" id="ARBA00023136"/>
    </source>
</evidence>
<keyword evidence="12" id="KW-0472">Membrane</keyword>
<dbReference type="GO" id="GO:0005891">
    <property type="term" value="C:voltage-gated calcium channel complex"/>
    <property type="evidence" value="ECO:0007669"/>
    <property type="project" value="TreeGrafter"/>
</dbReference>
<evidence type="ECO:0000256" key="2">
    <source>
        <dbReference type="ARBA" id="ARBA00022448"/>
    </source>
</evidence>
<evidence type="ECO:0000256" key="13">
    <source>
        <dbReference type="ARBA" id="ARBA00023157"/>
    </source>
</evidence>
<dbReference type="SUPFAM" id="SSF53300">
    <property type="entry name" value="vWA-like"/>
    <property type="match status" value="1"/>
</dbReference>
<keyword evidence="9" id="KW-0851">Voltage-gated channel</keyword>
<comment type="subcellular location">
    <subcellularLocation>
        <location evidence="1">Membrane</location>
        <topology evidence="1">Single-pass type I membrane protein</topology>
    </subcellularLocation>
</comment>
<evidence type="ECO:0000256" key="10">
    <source>
        <dbReference type="ARBA" id="ARBA00022989"/>
    </source>
</evidence>
<keyword evidence="6" id="KW-0479">Metal-binding</keyword>
<evidence type="ECO:0000259" key="16">
    <source>
        <dbReference type="PROSITE" id="PS50234"/>
    </source>
</evidence>
<keyword evidence="2" id="KW-0813">Transport</keyword>
<feature type="domain" description="VWFA" evidence="16">
    <location>
        <begin position="290"/>
        <end position="491"/>
    </location>
</feature>
<protein>
    <submittedName>
        <fullName evidence="17">CACNA2D3</fullName>
    </submittedName>
</protein>
<evidence type="ECO:0000256" key="15">
    <source>
        <dbReference type="ARBA" id="ARBA00023303"/>
    </source>
</evidence>
<evidence type="ECO:0000256" key="7">
    <source>
        <dbReference type="ARBA" id="ARBA00022729"/>
    </source>
</evidence>
<dbReference type="PANTHER" id="PTHR10166">
    <property type="entry name" value="VOLTAGE-DEPENDENT CALCIUM CHANNEL SUBUNIT ALPHA-2/DELTA-RELATED"/>
    <property type="match status" value="1"/>
</dbReference>
<dbReference type="InterPro" id="IPR036465">
    <property type="entry name" value="vWFA_dom_sf"/>
</dbReference>
<evidence type="ECO:0000256" key="8">
    <source>
        <dbReference type="ARBA" id="ARBA00022837"/>
    </source>
</evidence>
<proteinExistence type="predicted"/>
<evidence type="ECO:0000256" key="5">
    <source>
        <dbReference type="ARBA" id="ARBA00022692"/>
    </source>
</evidence>
<dbReference type="FunFam" id="3.40.50.410:FF:000007">
    <property type="entry name" value="Calcium voltage-gated channel auxiliary subunit alpha2delta 3"/>
    <property type="match status" value="1"/>
</dbReference>
<keyword evidence="3" id="KW-0109">Calcium transport</keyword>
<dbReference type="InterPro" id="IPR002035">
    <property type="entry name" value="VWF_A"/>
</dbReference>
<dbReference type="CDD" id="cd18774">
    <property type="entry name" value="PDC2_HK_sensor"/>
    <property type="match status" value="1"/>
</dbReference>
<keyword evidence="13" id="KW-1015">Disulfide bond</keyword>
<keyword evidence="5" id="KW-0812">Transmembrane</keyword>
<dbReference type="OrthoDB" id="10054666at2759"/>
<evidence type="ECO:0000256" key="4">
    <source>
        <dbReference type="ARBA" id="ARBA00022673"/>
    </source>
</evidence>
<keyword evidence="10" id="KW-1133">Transmembrane helix</keyword>
<dbReference type="Pfam" id="PF00092">
    <property type="entry name" value="VWA"/>
    <property type="match status" value="1"/>
</dbReference>
<keyword evidence="14" id="KW-0325">Glycoprotein</keyword>
<keyword evidence="15" id="KW-0407">Ion channel</keyword>
<dbReference type="SMART" id="SM00327">
    <property type="entry name" value="VWA"/>
    <property type="match status" value="1"/>
</dbReference>
<dbReference type="InterPro" id="IPR013680">
    <property type="entry name" value="VDCC_a2/dsu"/>
</dbReference>
<dbReference type="AlphaFoldDB" id="A0A6J8D6I1"/>
<keyword evidence="7" id="KW-0732">Signal</keyword>
<evidence type="ECO:0000256" key="6">
    <source>
        <dbReference type="ARBA" id="ARBA00022723"/>
    </source>
</evidence>
<sequence length="1240" mass="143838">MTFISGSIKLCSFLEYLKKDSEKKDKVLDFIITDERLQISITLSNENYQFVLLLPPEEVNVSKGAEITMKAVVKVFGDKMNQLVYGFTSYRFLEQKYDKYFQHFIKLDGRSLVNEIANDIGKMLKKKIKAVEKLVEVAENENIKSHYEETIDLDYLNNKKLLSDDDLQAMNETVENAMKTYKYIHLVQDKKYNDEMINYNLSTIHVPTNVFDKAPEIQNGVNWTQTLDGQFQKNHKTDQSSKWQYFCSSDGFFRIYPGIKWPKNNTDGRIDTFDCRMRSWYIKAATTPKNIIVLIDSSGSMKGLRMKITHSTVDKILQTLSDEDHFNIIQFTDEPSYVDEGCSNRTLIHASEPNKRRMLEKVKNIKPRQKANFTKALIEAFELFEEVESNLSNNSEQSKQSKQSKQMENRKLCNKALMLITDGAPESYEKVFQEYNWPSNKSVRVFTFLIGREVSESRNAKWMADANRGYYTHISTLADVQENVQEYIKVMSRPLAFGRTKNHIWTSLYADYITEVSDNKDRGLQYIVSFAAPVYDLKGYYNESKLLGVAGTDVTVQQIQDLIPYNRLGPNAYAFVVTHQGYVLFHPNFQPTFLKQDPEDGFDPNPAKIQELHPNFQNVDITDVEYSQDDELLQQMRTKLLLGKKREPITLTLKVPYDVDNNCPEFGKKRIAVRNYTFYYSKIAETEFSLGIALAQKRVPSISYRTDMTKSRKKDDHTELATWRYCKHEWTDFNELQNFLVNKFSDNGNNKNSGDGKKSKGGGKGCSEYSDSYLQWDWSITSDILDEWTKRAREQVSASYDTRVKPKEVYKSFGVEQVFLWTSAGLTKYVTASANLTEPNFIKENRETVKNKYYRQTVEGLEYGYNYTYSVPYHSEMFTHPKNLVITITAPIYKQKFTMLVVGLQMKYLSFTQRMEEVIENMSVPQTNPDSSLSCKDNKQITCYILDSNGYIIYSNMDNENMTSAGKLLEDQSLMQELIDNNFYKQEKYLNQQVMCKKQLPKDGENSAAFLLNPFKQLANFIFWMFTETVIFLYEWSWFTEDYSVHAQAPKKHTCYLFSDLQESSKFSTLPKSYQHHLLQTVPLCPTMDMPCAMYQTRNRINFNKLKKYRYNPFVSSTSDCKYCSDPADCMPQCNRSYTVQWIDDTNLMFVAAASPVRCFKCLSEKMGPPSDMNIEKMYTEEETCDTLLNKSVLIKTRDECIDSHESEPELESGQARNSVSYVILALTFVLCLTANQKSV</sequence>
<dbReference type="Gene3D" id="3.40.50.410">
    <property type="entry name" value="von Willebrand factor, type A domain"/>
    <property type="match status" value="1"/>
</dbReference>
<organism evidence="17 18">
    <name type="scientific">Mytilus coruscus</name>
    <name type="common">Sea mussel</name>
    <dbReference type="NCBI Taxonomy" id="42192"/>
    <lineage>
        <taxon>Eukaryota</taxon>
        <taxon>Metazoa</taxon>
        <taxon>Spiralia</taxon>
        <taxon>Lophotrochozoa</taxon>
        <taxon>Mollusca</taxon>
        <taxon>Bivalvia</taxon>
        <taxon>Autobranchia</taxon>
        <taxon>Pteriomorphia</taxon>
        <taxon>Mytilida</taxon>
        <taxon>Mytiloidea</taxon>
        <taxon>Mytilidae</taxon>
        <taxon>Mytilinae</taxon>
        <taxon>Mytilus</taxon>
    </lineage>
</organism>
<dbReference type="GO" id="GO:0046872">
    <property type="term" value="F:metal ion binding"/>
    <property type="evidence" value="ECO:0007669"/>
    <property type="project" value="UniProtKB-KW"/>
</dbReference>